<dbReference type="PANTHER" id="PTHR35004">
    <property type="entry name" value="TRANSPOSASE RV3428C-RELATED"/>
    <property type="match status" value="1"/>
</dbReference>
<dbReference type="AlphaFoldDB" id="A0A1N7L6G8"/>
<dbReference type="Proteomes" id="UP000185839">
    <property type="component" value="Unassembled WGS sequence"/>
</dbReference>
<reference evidence="4" key="1">
    <citation type="submission" date="2017-01" db="EMBL/GenBank/DDBJ databases">
        <authorList>
            <person name="Varghese N."/>
            <person name="Submissions S."/>
        </authorList>
    </citation>
    <scope>NUCLEOTIDE SEQUENCE [LARGE SCALE GENOMIC DNA]</scope>
    <source>
        <strain evidence="4">DSM 23145</strain>
    </source>
</reference>
<accession>A0A1N7L6G8</accession>
<protein>
    <submittedName>
        <fullName evidence="3">Transposase</fullName>
    </submittedName>
</protein>
<dbReference type="NCBIfam" id="NF033546">
    <property type="entry name" value="transpos_IS21"/>
    <property type="match status" value="1"/>
</dbReference>
<sequence>MANKTTDMSKIRKVLKFYSNGKSKLFISNYLSLSRNTLRKYISLFEVLGLSFEIINEKTDAELELLFSHTTEESVSPKLQTLYDYFPVMERELKKVGVTIYSTWEQYIALHPDGFQITQFRHHYKIWAKRVNPVMHMNHKAGDKMYVDYAGKTLSITDKKSGEIKSVQFFVAILGASQYTYAESSMSQQKEDFVRSVEDAMHFFQGVPAAIVPDNLKSAVIKSSRFEPTINETFADLADHYGTTILPARAYKQRDKSLVEGAVKILYRRIYARLKENSFYSLAELNHQIWDLLKTHNDRKLTARPYSRKELFLEDEKEKLRPLPEARFELKYQSHATVMQNGHVLLSQDKNYYSVPYQYLKKKIKLLYTSSAVEIFHKYNRIAIHMRNYKPYGYTTNAEHLASTHQFVSDWSPSRFIDWATEIDPVVGEYIIQIIESRNHPEQAYKSCMGILNFEKKVGRERLVNACKRALDFKIYSFKTIQKILENNLDQIDFEQKSELEQQLPIHGNIRGKQYYN</sequence>
<evidence type="ECO:0000256" key="1">
    <source>
        <dbReference type="ARBA" id="ARBA00009277"/>
    </source>
</evidence>
<dbReference type="InterPro" id="IPR054353">
    <property type="entry name" value="IstA-like_C"/>
</dbReference>
<dbReference type="InterPro" id="IPR036397">
    <property type="entry name" value="RNaseH_sf"/>
</dbReference>
<dbReference type="InterPro" id="IPR001584">
    <property type="entry name" value="Integrase_cat-core"/>
</dbReference>
<gene>
    <name evidence="3" type="ORF">SAMN05421789_104248</name>
</gene>
<feature type="domain" description="Integrase catalytic" evidence="2">
    <location>
        <begin position="129"/>
        <end position="316"/>
    </location>
</feature>
<dbReference type="PROSITE" id="PS50994">
    <property type="entry name" value="INTEGRASE"/>
    <property type="match status" value="1"/>
</dbReference>
<proteinExistence type="inferred from homology"/>
<dbReference type="STRING" id="713588.SAMN05421789_104248"/>
<dbReference type="InterPro" id="IPR012337">
    <property type="entry name" value="RNaseH-like_sf"/>
</dbReference>
<dbReference type="RefSeq" id="WP_076386481.1">
    <property type="nucleotide sequence ID" value="NZ_FTOI01000004.1"/>
</dbReference>
<dbReference type="GO" id="GO:0003676">
    <property type="term" value="F:nucleic acid binding"/>
    <property type="evidence" value="ECO:0007669"/>
    <property type="project" value="InterPro"/>
</dbReference>
<dbReference type="Pfam" id="PF22483">
    <property type="entry name" value="Mu-transpos_C_2"/>
    <property type="match status" value="1"/>
</dbReference>
<comment type="similarity">
    <text evidence="1">Belongs to the transposase IS21/IS408/IS1162 family.</text>
</comment>
<evidence type="ECO:0000259" key="2">
    <source>
        <dbReference type="PROSITE" id="PS50994"/>
    </source>
</evidence>
<dbReference type="EMBL" id="FTOI01000004">
    <property type="protein sequence ID" value="SIS69290.1"/>
    <property type="molecule type" value="Genomic_DNA"/>
</dbReference>
<dbReference type="Gene3D" id="3.30.420.10">
    <property type="entry name" value="Ribonuclease H-like superfamily/Ribonuclease H"/>
    <property type="match status" value="1"/>
</dbReference>
<dbReference type="PANTHER" id="PTHR35004:SF8">
    <property type="entry name" value="TRANSPOSASE RV3428C-RELATED"/>
    <property type="match status" value="1"/>
</dbReference>
<dbReference type="OrthoDB" id="3193769at2"/>
<keyword evidence="4" id="KW-1185">Reference proteome</keyword>
<name>A0A1N7L6G8_9FLAO</name>
<dbReference type="GO" id="GO:0015074">
    <property type="term" value="P:DNA integration"/>
    <property type="evidence" value="ECO:0007669"/>
    <property type="project" value="InterPro"/>
</dbReference>
<evidence type="ECO:0000313" key="3">
    <source>
        <dbReference type="EMBL" id="SIS69290.1"/>
    </source>
</evidence>
<organism evidence="3 4">
    <name type="scientific">Kaistella chaponensis</name>
    <dbReference type="NCBI Taxonomy" id="713588"/>
    <lineage>
        <taxon>Bacteria</taxon>
        <taxon>Pseudomonadati</taxon>
        <taxon>Bacteroidota</taxon>
        <taxon>Flavobacteriia</taxon>
        <taxon>Flavobacteriales</taxon>
        <taxon>Weeksellaceae</taxon>
        <taxon>Chryseobacterium group</taxon>
        <taxon>Kaistella</taxon>
    </lineage>
</organism>
<evidence type="ECO:0000313" key="4">
    <source>
        <dbReference type="Proteomes" id="UP000185839"/>
    </source>
</evidence>
<dbReference type="SUPFAM" id="SSF53098">
    <property type="entry name" value="Ribonuclease H-like"/>
    <property type="match status" value="1"/>
</dbReference>